<sequence length="253" mass="26579">MSPIAVEDDGPVAVLRMRCGPANLLDETVCRELAARVDGLSAGGHRAVVLTGRPEVFSAGFDLRRLRAGGAPYVRRFLPALSDALLALFGFPGPVVAAVSGDALSGGAVLAAACDRRVMSAERGRFGLTDLAAGLPFPLVAMEILRCAYGSRRLPELVLAGRPCAGPSALALGLVDGLAADTEVLPRSVEIATRLAAVPPRAFTHTKAQLHRPFDERIGEHRAADDAYVEMLWAAPETHAAIDAYLRRAGEPG</sequence>
<dbReference type="Gene3D" id="3.90.226.10">
    <property type="entry name" value="2-enoyl-CoA Hydratase, Chain A, domain 1"/>
    <property type="match status" value="1"/>
</dbReference>
<dbReference type="EMBL" id="CP113836">
    <property type="protein sequence ID" value="WAL63580.1"/>
    <property type="molecule type" value="Genomic_DNA"/>
</dbReference>
<dbReference type="InterPro" id="IPR001753">
    <property type="entry name" value="Enoyl-CoA_hydra/iso"/>
</dbReference>
<gene>
    <name evidence="1" type="ORF">ORV05_21500</name>
</gene>
<dbReference type="InterPro" id="IPR029045">
    <property type="entry name" value="ClpP/crotonase-like_dom_sf"/>
</dbReference>
<keyword evidence="2" id="KW-1185">Reference proteome</keyword>
<name>A0ABY7AUF2_9PSEU</name>
<evidence type="ECO:0000313" key="1">
    <source>
        <dbReference type="EMBL" id="WAL63580.1"/>
    </source>
</evidence>
<reference evidence="1" key="1">
    <citation type="submission" date="2022-11" db="EMBL/GenBank/DDBJ databases">
        <authorList>
            <person name="Mo P."/>
        </authorList>
    </citation>
    <scope>NUCLEOTIDE SEQUENCE</scope>
    <source>
        <strain evidence="1">HUAS 11-8</strain>
    </source>
</reference>
<dbReference type="RefSeq" id="WP_268753820.1">
    <property type="nucleotide sequence ID" value="NZ_CP113836.1"/>
</dbReference>
<organism evidence="1 2">
    <name type="scientific">Amycolatopsis cynarae</name>
    <dbReference type="NCBI Taxonomy" id="2995223"/>
    <lineage>
        <taxon>Bacteria</taxon>
        <taxon>Bacillati</taxon>
        <taxon>Actinomycetota</taxon>
        <taxon>Actinomycetes</taxon>
        <taxon>Pseudonocardiales</taxon>
        <taxon>Pseudonocardiaceae</taxon>
        <taxon>Amycolatopsis</taxon>
    </lineage>
</organism>
<dbReference type="CDD" id="cd06558">
    <property type="entry name" value="crotonase-like"/>
    <property type="match status" value="1"/>
</dbReference>
<dbReference type="SUPFAM" id="SSF52096">
    <property type="entry name" value="ClpP/crotonase"/>
    <property type="match status" value="1"/>
</dbReference>
<protein>
    <submittedName>
        <fullName evidence="1">Enoyl-CoA hydratase/isomerase family protein</fullName>
    </submittedName>
</protein>
<dbReference type="PANTHER" id="PTHR11941:SF54">
    <property type="entry name" value="ENOYL-COA HYDRATASE, MITOCHONDRIAL"/>
    <property type="match status" value="1"/>
</dbReference>
<proteinExistence type="predicted"/>
<dbReference type="PANTHER" id="PTHR11941">
    <property type="entry name" value="ENOYL-COA HYDRATASE-RELATED"/>
    <property type="match status" value="1"/>
</dbReference>
<evidence type="ECO:0000313" key="2">
    <source>
        <dbReference type="Proteomes" id="UP001163203"/>
    </source>
</evidence>
<dbReference type="Pfam" id="PF00378">
    <property type="entry name" value="ECH_1"/>
    <property type="match status" value="1"/>
</dbReference>
<accession>A0ABY7AUF2</accession>
<dbReference type="Proteomes" id="UP001163203">
    <property type="component" value="Chromosome"/>
</dbReference>